<dbReference type="InterPro" id="IPR050277">
    <property type="entry name" value="Sodium:Solute_Symporter"/>
</dbReference>
<feature type="transmembrane region" description="Helical" evidence="8">
    <location>
        <begin position="114"/>
        <end position="135"/>
    </location>
</feature>
<feature type="transmembrane region" description="Helical" evidence="8">
    <location>
        <begin position="45"/>
        <end position="63"/>
    </location>
</feature>
<feature type="transmembrane region" description="Helical" evidence="8">
    <location>
        <begin position="631"/>
        <end position="648"/>
    </location>
</feature>
<dbReference type="InterPro" id="IPR019899">
    <property type="entry name" value="Na/solute_symporter_VC_2705"/>
</dbReference>
<dbReference type="GO" id="GO:0005886">
    <property type="term" value="C:plasma membrane"/>
    <property type="evidence" value="ECO:0007669"/>
    <property type="project" value="TreeGrafter"/>
</dbReference>
<proteinExistence type="inferred from homology"/>
<evidence type="ECO:0000256" key="8">
    <source>
        <dbReference type="SAM" id="Phobius"/>
    </source>
</evidence>
<reference evidence="9 10" key="1">
    <citation type="submission" date="2007-08" db="EMBL/GenBank/DDBJ databases">
        <title>Complete sequence of Roseiflexus castenholzii DSM 13941.</title>
        <authorList>
            <consortium name="US DOE Joint Genome Institute"/>
            <person name="Copeland A."/>
            <person name="Lucas S."/>
            <person name="Lapidus A."/>
            <person name="Barry K."/>
            <person name="Glavina del Rio T."/>
            <person name="Dalin E."/>
            <person name="Tice H."/>
            <person name="Pitluck S."/>
            <person name="Thompson L.S."/>
            <person name="Brettin T."/>
            <person name="Bruce D."/>
            <person name="Detter J.C."/>
            <person name="Han C."/>
            <person name="Tapia R."/>
            <person name="Schmutz J."/>
            <person name="Larimer F."/>
            <person name="Land M."/>
            <person name="Hauser L."/>
            <person name="Kyrpides N."/>
            <person name="Mikhailova N."/>
            <person name="Bryant D.A."/>
            <person name="Hanada S."/>
            <person name="Tsukatani Y."/>
            <person name="Richardson P."/>
        </authorList>
    </citation>
    <scope>NUCLEOTIDE SEQUENCE [LARGE SCALE GENOMIC DNA]</scope>
    <source>
        <strain evidence="10">DSM 13941 / HLO8</strain>
    </source>
</reference>
<evidence type="ECO:0000313" key="10">
    <source>
        <dbReference type="Proteomes" id="UP000000263"/>
    </source>
</evidence>
<comment type="subcellular location">
    <subcellularLocation>
        <location evidence="1">Membrane</location>
        <topology evidence="1">Multi-pass membrane protein</topology>
    </subcellularLocation>
</comment>
<dbReference type="NCBIfam" id="TIGR03648">
    <property type="entry name" value="Na_symport_lg"/>
    <property type="match status" value="1"/>
</dbReference>
<dbReference type="PROSITE" id="PS50283">
    <property type="entry name" value="NA_SOLUT_SYMP_3"/>
    <property type="match status" value="1"/>
</dbReference>
<keyword evidence="10" id="KW-1185">Reference proteome</keyword>
<keyword evidence="5 8" id="KW-1133">Transmembrane helix</keyword>
<dbReference type="OrthoDB" id="9814523at2"/>
<feature type="transmembrane region" description="Helical" evidence="8">
    <location>
        <begin position="375"/>
        <end position="395"/>
    </location>
</feature>
<dbReference type="EMBL" id="CP000804">
    <property type="protein sequence ID" value="ABU58347.1"/>
    <property type="molecule type" value="Genomic_DNA"/>
</dbReference>
<dbReference type="STRING" id="383372.Rcas_2264"/>
<feature type="transmembrane region" description="Helical" evidence="8">
    <location>
        <begin position="222"/>
        <end position="240"/>
    </location>
</feature>
<feature type="transmembrane region" description="Helical" evidence="8">
    <location>
        <begin position="603"/>
        <end position="624"/>
    </location>
</feature>
<dbReference type="PANTHER" id="PTHR48086">
    <property type="entry name" value="SODIUM/PROLINE SYMPORTER-RELATED"/>
    <property type="match status" value="1"/>
</dbReference>
<name>A7NLG4_ROSCS</name>
<comment type="similarity">
    <text evidence="2 7">Belongs to the sodium:solute symporter (SSF) (TC 2.A.21) family.</text>
</comment>
<feature type="transmembrane region" description="Helical" evidence="8">
    <location>
        <begin position="17"/>
        <end position="39"/>
    </location>
</feature>
<dbReference type="CDD" id="cd11480">
    <property type="entry name" value="SLC5sbd_u4"/>
    <property type="match status" value="1"/>
</dbReference>
<feature type="transmembrane region" description="Helical" evidence="8">
    <location>
        <begin position="526"/>
        <end position="555"/>
    </location>
</feature>
<dbReference type="PANTHER" id="PTHR48086:SF5">
    <property type="entry name" value="NA(+):SOLUTE SYMPORTER (SSF FAMILY)"/>
    <property type="match status" value="1"/>
</dbReference>
<keyword evidence="4 8" id="KW-0812">Transmembrane</keyword>
<sequence length="722" mass="77975">MAVNEAVKLRNNRLAQYYGMFTVGLIVFSLIMGALELGAGMPKAWIGWTFLMLTMGMYAFIGIMSRTKILDEYYVAGRNVPAVFNGMATGADWMSAASFISMAGTLYALGYDGLAYIMGWTGGYVLLALLFAPYIRKFGQYTIPDFVGARYGGRWPRLVAAICAIIVSLTYVTAQVVGVGIIMSRFIGVPYEWGVVIGLSGVLVCSFLGGMKAVTWTQVAQYIILIIAYMIPVTFLSLKLTGFPFPQLSYGQALQNITVLEKELKISSEAPARDGTGRIIQQGYVPAYNEGLSNAAAVTAINQINSYFGLNITPPKAQSIPDASKPADEIQTDWRGTPWNFLALTFCLMVGTAGLPHILIRFYTVPSVRESRLSVGWALFFIFLLYFTAPAYAAFARWEILQNVVGKEIKSLPEWTVNWSRLGLITQRDYTTLDGREIDKLPAWAAPQVRSGALVITDANGNGKIDLAGATFSETEVDGKKVGVFGELSGTAVTKTSTDGILQFGELNIDPDTIVLSTPEIAGLPYTVAALIAAGGLAAALSTADGLLVVISSAIAHDFYYRIINPKASMNTRIWLGKTMLVVAAVIAALLALPRLALIAQMVAWAFSMAASSFFPVVLLGIFWKRCNGPGAIAGMVGGLSVTLFYMYNNYLDPSFNVLGITHLAAGIFGMPINFLLCYIVSKLTAAPSQEIQDLVDHLRSPELDDELMTSIASGKQAAGAR</sequence>
<dbReference type="GO" id="GO:0022857">
    <property type="term" value="F:transmembrane transporter activity"/>
    <property type="evidence" value="ECO:0007669"/>
    <property type="project" value="InterPro"/>
</dbReference>
<evidence type="ECO:0000256" key="3">
    <source>
        <dbReference type="ARBA" id="ARBA00022448"/>
    </source>
</evidence>
<dbReference type="RefSeq" id="WP_012120771.1">
    <property type="nucleotide sequence ID" value="NC_009767.1"/>
</dbReference>
<accession>A7NLG4</accession>
<protein>
    <submittedName>
        <fullName evidence="9">Na+/solute symporter</fullName>
    </submittedName>
</protein>
<dbReference type="HOGENOM" id="CLU_018808_8_2_0"/>
<evidence type="ECO:0000256" key="1">
    <source>
        <dbReference type="ARBA" id="ARBA00004141"/>
    </source>
</evidence>
<dbReference type="Gene3D" id="1.20.1730.10">
    <property type="entry name" value="Sodium/glucose cotransporter"/>
    <property type="match status" value="1"/>
</dbReference>
<feature type="transmembrane region" description="Helical" evidence="8">
    <location>
        <begin position="660"/>
        <end position="681"/>
    </location>
</feature>
<evidence type="ECO:0000256" key="2">
    <source>
        <dbReference type="ARBA" id="ARBA00006434"/>
    </source>
</evidence>
<feature type="transmembrane region" description="Helical" evidence="8">
    <location>
        <begin position="341"/>
        <end position="363"/>
    </location>
</feature>
<evidence type="ECO:0000256" key="7">
    <source>
        <dbReference type="RuleBase" id="RU362091"/>
    </source>
</evidence>
<feature type="transmembrane region" description="Helical" evidence="8">
    <location>
        <begin position="575"/>
        <end position="597"/>
    </location>
</feature>
<dbReference type="eggNOG" id="COG4147">
    <property type="taxonomic scope" value="Bacteria"/>
</dbReference>
<dbReference type="Pfam" id="PF00474">
    <property type="entry name" value="SSF"/>
    <property type="match status" value="2"/>
</dbReference>
<dbReference type="KEGG" id="rca:Rcas_2264"/>
<keyword evidence="6 8" id="KW-0472">Membrane</keyword>
<evidence type="ECO:0000256" key="4">
    <source>
        <dbReference type="ARBA" id="ARBA00022692"/>
    </source>
</evidence>
<evidence type="ECO:0000256" key="6">
    <source>
        <dbReference type="ARBA" id="ARBA00023136"/>
    </source>
</evidence>
<dbReference type="AlphaFoldDB" id="A7NLG4"/>
<feature type="transmembrane region" description="Helical" evidence="8">
    <location>
        <begin position="193"/>
        <end position="210"/>
    </location>
</feature>
<dbReference type="Proteomes" id="UP000000263">
    <property type="component" value="Chromosome"/>
</dbReference>
<dbReference type="InterPro" id="IPR038377">
    <property type="entry name" value="Na/Glc_symporter_sf"/>
</dbReference>
<evidence type="ECO:0000256" key="5">
    <source>
        <dbReference type="ARBA" id="ARBA00022989"/>
    </source>
</evidence>
<feature type="transmembrane region" description="Helical" evidence="8">
    <location>
        <begin position="158"/>
        <end position="187"/>
    </location>
</feature>
<evidence type="ECO:0000313" key="9">
    <source>
        <dbReference type="EMBL" id="ABU58347.1"/>
    </source>
</evidence>
<feature type="transmembrane region" description="Helical" evidence="8">
    <location>
        <begin position="83"/>
        <end position="108"/>
    </location>
</feature>
<keyword evidence="3" id="KW-0813">Transport</keyword>
<gene>
    <name evidence="9" type="ordered locus">Rcas_2264</name>
</gene>
<organism evidence="9 10">
    <name type="scientific">Roseiflexus castenholzii (strain DSM 13941 / HLO8)</name>
    <dbReference type="NCBI Taxonomy" id="383372"/>
    <lineage>
        <taxon>Bacteria</taxon>
        <taxon>Bacillati</taxon>
        <taxon>Chloroflexota</taxon>
        <taxon>Chloroflexia</taxon>
        <taxon>Chloroflexales</taxon>
        <taxon>Roseiflexineae</taxon>
        <taxon>Roseiflexaceae</taxon>
        <taxon>Roseiflexus</taxon>
    </lineage>
</organism>
<dbReference type="InterPro" id="IPR001734">
    <property type="entry name" value="Na/solute_symporter"/>
</dbReference>